<organism evidence="2 3">
    <name type="scientific">Lophiostoma macrostomum CBS 122681</name>
    <dbReference type="NCBI Taxonomy" id="1314788"/>
    <lineage>
        <taxon>Eukaryota</taxon>
        <taxon>Fungi</taxon>
        <taxon>Dikarya</taxon>
        <taxon>Ascomycota</taxon>
        <taxon>Pezizomycotina</taxon>
        <taxon>Dothideomycetes</taxon>
        <taxon>Pleosporomycetidae</taxon>
        <taxon>Pleosporales</taxon>
        <taxon>Lophiostomataceae</taxon>
        <taxon>Lophiostoma</taxon>
    </lineage>
</organism>
<reference evidence="2" key="1">
    <citation type="journal article" date="2020" name="Stud. Mycol.">
        <title>101 Dothideomycetes genomes: a test case for predicting lifestyles and emergence of pathogens.</title>
        <authorList>
            <person name="Haridas S."/>
            <person name="Albert R."/>
            <person name="Binder M."/>
            <person name="Bloem J."/>
            <person name="Labutti K."/>
            <person name="Salamov A."/>
            <person name="Andreopoulos B."/>
            <person name="Baker S."/>
            <person name="Barry K."/>
            <person name="Bills G."/>
            <person name="Bluhm B."/>
            <person name="Cannon C."/>
            <person name="Castanera R."/>
            <person name="Culley D."/>
            <person name="Daum C."/>
            <person name="Ezra D."/>
            <person name="Gonzalez J."/>
            <person name="Henrissat B."/>
            <person name="Kuo A."/>
            <person name="Liang C."/>
            <person name="Lipzen A."/>
            <person name="Lutzoni F."/>
            <person name="Magnuson J."/>
            <person name="Mondo S."/>
            <person name="Nolan M."/>
            <person name="Ohm R."/>
            <person name="Pangilinan J."/>
            <person name="Park H.-J."/>
            <person name="Ramirez L."/>
            <person name="Alfaro M."/>
            <person name="Sun H."/>
            <person name="Tritt A."/>
            <person name="Yoshinaga Y."/>
            <person name="Zwiers L.-H."/>
            <person name="Turgeon B."/>
            <person name="Goodwin S."/>
            <person name="Spatafora J."/>
            <person name="Crous P."/>
            <person name="Grigoriev I."/>
        </authorList>
    </citation>
    <scope>NUCLEOTIDE SEQUENCE</scope>
    <source>
        <strain evidence="2">CBS 122681</strain>
    </source>
</reference>
<proteinExistence type="predicted"/>
<dbReference type="AlphaFoldDB" id="A0A6A6T130"/>
<keyword evidence="3" id="KW-1185">Reference proteome</keyword>
<sequence>MEVVPGAVPDFTDVVPATGGVPSTGNSDDDRWAPPGELWLCSEQSKTGTCYQFGSAINQTVNWVGPGIRSIGQWPRADCYYYTEKNTKGQAMMIDTIDNIDGGYYPVLPPSHDGKIQSWICFDRRRGPPAKRGITAVSVVDLPVTTISASANSGADEAASNGTVLTFFSGKNFQGQGVTFPYIADDKGCWNLGDFSQGSLQQASGHLCKYYYGPGCTVTLFPVDTIGNTPGTAGGTGDLAGFTNHVKSVSCSNQKWKARSTDLALAPSEAAELPLAAIGDTNDDTAFFWLYPQKNYQGTAVYVIGAHDDGACLNIGSPAIASLAQLAGHFCTYFTGKQCDGQGAVIDTRDLKLPAGRGFPDMAGLLNNVHSFSCAKVS</sequence>
<dbReference type="EMBL" id="MU004381">
    <property type="protein sequence ID" value="KAF2653422.1"/>
    <property type="molecule type" value="Genomic_DNA"/>
</dbReference>
<protein>
    <submittedName>
        <fullName evidence="2">Uncharacterized protein</fullName>
    </submittedName>
</protein>
<evidence type="ECO:0000256" key="1">
    <source>
        <dbReference type="SAM" id="MobiDB-lite"/>
    </source>
</evidence>
<name>A0A6A6T130_9PLEO</name>
<gene>
    <name evidence="2" type="ORF">K491DRAFT_694713</name>
</gene>
<evidence type="ECO:0000313" key="3">
    <source>
        <dbReference type="Proteomes" id="UP000799324"/>
    </source>
</evidence>
<evidence type="ECO:0000313" key="2">
    <source>
        <dbReference type="EMBL" id="KAF2653422.1"/>
    </source>
</evidence>
<feature type="region of interest" description="Disordered" evidence="1">
    <location>
        <begin position="12"/>
        <end position="31"/>
    </location>
</feature>
<dbReference type="Proteomes" id="UP000799324">
    <property type="component" value="Unassembled WGS sequence"/>
</dbReference>
<accession>A0A6A6T130</accession>